<evidence type="ECO:0000313" key="1">
    <source>
        <dbReference type="EMBL" id="KAJ6720383.1"/>
    </source>
</evidence>
<gene>
    <name evidence="1" type="ORF">OIU85_023587</name>
</gene>
<keyword evidence="2" id="KW-1185">Reference proteome</keyword>
<sequence length="87" mass="9991">MKSCRNRIQNCLFNGVLFSILKESNQEDEILPAERTGRVATIELTNSSIARWDLLVKFEVSSKQNRRHNLDVEAPSNMKVNALNMKE</sequence>
<dbReference type="AlphaFoldDB" id="A0A9Q0TYZ4"/>
<dbReference type="Proteomes" id="UP001151529">
    <property type="component" value="Chromosome 10"/>
</dbReference>
<comment type="caution">
    <text evidence="1">The sequence shown here is derived from an EMBL/GenBank/DDBJ whole genome shotgun (WGS) entry which is preliminary data.</text>
</comment>
<protein>
    <submittedName>
        <fullName evidence="1">Uncharacterized protein</fullName>
    </submittedName>
</protein>
<organism evidence="1 2">
    <name type="scientific">Salix viminalis</name>
    <name type="common">Common osier</name>
    <name type="synonym">Basket willow</name>
    <dbReference type="NCBI Taxonomy" id="40686"/>
    <lineage>
        <taxon>Eukaryota</taxon>
        <taxon>Viridiplantae</taxon>
        <taxon>Streptophyta</taxon>
        <taxon>Embryophyta</taxon>
        <taxon>Tracheophyta</taxon>
        <taxon>Spermatophyta</taxon>
        <taxon>Magnoliopsida</taxon>
        <taxon>eudicotyledons</taxon>
        <taxon>Gunneridae</taxon>
        <taxon>Pentapetalae</taxon>
        <taxon>rosids</taxon>
        <taxon>fabids</taxon>
        <taxon>Malpighiales</taxon>
        <taxon>Salicaceae</taxon>
        <taxon>Saliceae</taxon>
        <taxon>Salix</taxon>
    </lineage>
</organism>
<accession>A0A9Q0TYZ4</accession>
<proteinExistence type="predicted"/>
<evidence type="ECO:0000313" key="2">
    <source>
        <dbReference type="Proteomes" id="UP001151529"/>
    </source>
</evidence>
<reference evidence="1" key="2">
    <citation type="journal article" date="2023" name="Int. J. Mol. Sci.">
        <title>De Novo Assembly and Annotation of 11 Diverse Shrub Willow (Salix) Genomes Reveals Novel Gene Organization in Sex-Linked Regions.</title>
        <authorList>
            <person name="Hyden B."/>
            <person name="Feng K."/>
            <person name="Yates T.B."/>
            <person name="Jawdy S."/>
            <person name="Cereghino C."/>
            <person name="Smart L.B."/>
            <person name="Muchero W."/>
        </authorList>
    </citation>
    <scope>NUCLEOTIDE SEQUENCE [LARGE SCALE GENOMIC DNA]</scope>
    <source>
        <tissue evidence="1">Shoot tip</tissue>
    </source>
</reference>
<dbReference type="EMBL" id="JAPFFL010000006">
    <property type="protein sequence ID" value="KAJ6720383.1"/>
    <property type="molecule type" value="Genomic_DNA"/>
</dbReference>
<name>A0A9Q0TYZ4_SALVM</name>
<reference evidence="1" key="1">
    <citation type="submission" date="2022-11" db="EMBL/GenBank/DDBJ databases">
        <authorList>
            <person name="Hyden B.L."/>
            <person name="Feng K."/>
            <person name="Yates T."/>
            <person name="Jawdy S."/>
            <person name="Smart L.B."/>
            <person name="Muchero W."/>
        </authorList>
    </citation>
    <scope>NUCLEOTIDE SEQUENCE</scope>
    <source>
        <tissue evidence="1">Shoot tip</tissue>
    </source>
</reference>